<evidence type="ECO:0000256" key="4">
    <source>
        <dbReference type="ARBA" id="ARBA00023136"/>
    </source>
</evidence>
<gene>
    <name evidence="6" type="ORF">IRL76_13060</name>
</gene>
<dbReference type="Proteomes" id="UP000594459">
    <property type="component" value="Chromosome"/>
</dbReference>
<feature type="transmembrane region" description="Helical" evidence="5">
    <location>
        <begin position="28"/>
        <end position="50"/>
    </location>
</feature>
<organism evidence="6 7">
    <name type="scientific">Qipengyuania soli</name>
    <dbReference type="NCBI Taxonomy" id="2782568"/>
    <lineage>
        <taxon>Bacteria</taxon>
        <taxon>Pseudomonadati</taxon>
        <taxon>Pseudomonadota</taxon>
        <taxon>Alphaproteobacteria</taxon>
        <taxon>Sphingomonadales</taxon>
        <taxon>Erythrobacteraceae</taxon>
        <taxon>Qipengyuania</taxon>
    </lineage>
</organism>
<dbReference type="InterPro" id="IPR059112">
    <property type="entry name" value="CysZ/EI24"/>
</dbReference>
<dbReference type="AlphaFoldDB" id="A0A7S8IU89"/>
<evidence type="ECO:0000313" key="7">
    <source>
        <dbReference type="Proteomes" id="UP000594459"/>
    </source>
</evidence>
<keyword evidence="4 5" id="KW-0472">Membrane</keyword>
<dbReference type="KEGG" id="qso:IRL76_13060"/>
<name>A0A7S8IU89_9SPHN</name>
<evidence type="ECO:0000313" key="6">
    <source>
        <dbReference type="EMBL" id="QPC98749.1"/>
    </source>
</evidence>
<keyword evidence="3 5" id="KW-1133">Transmembrane helix</keyword>
<feature type="transmembrane region" description="Helical" evidence="5">
    <location>
        <begin position="62"/>
        <end position="90"/>
    </location>
</feature>
<dbReference type="Pfam" id="PF07264">
    <property type="entry name" value="EI24"/>
    <property type="match status" value="1"/>
</dbReference>
<dbReference type="EMBL" id="CP064654">
    <property type="protein sequence ID" value="QPC98749.1"/>
    <property type="molecule type" value="Genomic_DNA"/>
</dbReference>
<sequence>MTSLMRALALSVGQLGDPAILRVLGKTALISLGIFAGLGVGLYFLLEAALERYAGGDPQGFGALLAAAGMLVAAWLLFRVVALFVLQFFADEVVEAVESRHYPHAAASLRRLPLREELANSLRSLGRTVGFNLLALPLAAALLVTGIGTALVFWTVNALLLGRELQDMVWLRHRRNADEIAPIGALTRFALGGIVAAMLLVPFVNLLAPVLGAASATHLVHRGRTERLHA</sequence>
<proteinExistence type="predicted"/>
<protein>
    <submittedName>
        <fullName evidence="6">EI24 domain-containing protein</fullName>
    </submittedName>
</protein>
<feature type="transmembrane region" description="Helical" evidence="5">
    <location>
        <begin position="134"/>
        <end position="160"/>
    </location>
</feature>
<keyword evidence="2 5" id="KW-0812">Transmembrane</keyword>
<comment type="subcellular location">
    <subcellularLocation>
        <location evidence="1">Membrane</location>
        <topology evidence="1">Multi-pass membrane protein</topology>
    </subcellularLocation>
</comment>
<reference evidence="6 7" key="1">
    <citation type="submission" date="2020-11" db="EMBL/GenBank/DDBJ databases">
        <title>The genome sequence of Erythrobacter sp. 6D36.</title>
        <authorList>
            <person name="Liu Y."/>
        </authorList>
    </citation>
    <scope>NUCLEOTIDE SEQUENCE [LARGE SCALE GENOMIC DNA]</scope>
    <source>
        <strain evidence="6 7">6D36</strain>
    </source>
</reference>
<accession>A0A7S8IU89</accession>
<evidence type="ECO:0000256" key="1">
    <source>
        <dbReference type="ARBA" id="ARBA00004141"/>
    </source>
</evidence>
<evidence type="ECO:0000256" key="5">
    <source>
        <dbReference type="SAM" id="Phobius"/>
    </source>
</evidence>
<dbReference type="RefSeq" id="WP_200981753.1">
    <property type="nucleotide sequence ID" value="NZ_CP064654.1"/>
</dbReference>
<evidence type="ECO:0000256" key="2">
    <source>
        <dbReference type="ARBA" id="ARBA00022692"/>
    </source>
</evidence>
<evidence type="ECO:0000256" key="3">
    <source>
        <dbReference type="ARBA" id="ARBA00022989"/>
    </source>
</evidence>
<keyword evidence="7" id="KW-1185">Reference proteome</keyword>